<keyword evidence="1" id="KW-0812">Transmembrane</keyword>
<keyword evidence="1" id="KW-0472">Membrane</keyword>
<dbReference type="AlphaFoldDB" id="A0A5C3R3R9"/>
<feature type="transmembrane region" description="Helical" evidence="1">
    <location>
        <begin position="266"/>
        <end position="286"/>
    </location>
</feature>
<dbReference type="OrthoDB" id="2548432at2759"/>
<keyword evidence="1" id="KW-1133">Transmembrane helix</keyword>
<dbReference type="EMBL" id="ML178814">
    <property type="protein sequence ID" value="TFL07890.1"/>
    <property type="molecule type" value="Genomic_DNA"/>
</dbReference>
<feature type="transmembrane region" description="Helical" evidence="1">
    <location>
        <begin position="134"/>
        <end position="159"/>
    </location>
</feature>
<keyword evidence="3" id="KW-1185">Reference proteome</keyword>
<evidence type="ECO:0000256" key="1">
    <source>
        <dbReference type="SAM" id="Phobius"/>
    </source>
</evidence>
<feature type="transmembrane region" description="Helical" evidence="1">
    <location>
        <begin position="26"/>
        <end position="49"/>
    </location>
</feature>
<feature type="transmembrane region" description="Helical" evidence="1">
    <location>
        <begin position="99"/>
        <end position="122"/>
    </location>
</feature>
<dbReference type="Proteomes" id="UP000305067">
    <property type="component" value="Unassembled WGS sequence"/>
</dbReference>
<sequence length="433" mass="48646">MDEFHQMVLPAPPLGTNWVDTITTDLTMVLMITMFSSFCVPMLCALYFFSARKGCQKSLVFHLNAGVLCLGIFQGAYCVGVVTRNLIHPANELPQGWIIFYYALSFFTPILVESVLIFRLVAIYADHKYRKHRPYIVGFSVALKFIRFANACVLLTFWVRANRQRNLPIATGIYGYSRFPFPKIGWGLQVLDNGFCALAFLKRLRQRILEPAGVFRQGALLSRLRGIFVLALSNFILPCVLGFTHLVIAILDHQWSRTRWFHNCNYIMIVNNYSSIVGVVFATIWATSIEWQSPKALCGCSHHAHWGGDTGPLSSASYNSERSPYSPSGLGVFPPSSTSTRFTVGSPGHVTLKGQRIPGAEAHFLPESYVKYYPSDMEKSDARPNTPSVPLRIHVERSRQVRYEVEVDSTLSEVDENELANLDAKRASVGMVE</sequence>
<accession>A0A5C3R3R9</accession>
<evidence type="ECO:0000313" key="2">
    <source>
        <dbReference type="EMBL" id="TFL07890.1"/>
    </source>
</evidence>
<evidence type="ECO:0000313" key="3">
    <source>
        <dbReference type="Proteomes" id="UP000305067"/>
    </source>
</evidence>
<protein>
    <recommendedName>
        <fullName evidence="4">G-protein coupled receptors family 1 profile domain-containing protein</fullName>
    </recommendedName>
</protein>
<feature type="transmembrane region" description="Helical" evidence="1">
    <location>
        <begin position="61"/>
        <end position="87"/>
    </location>
</feature>
<proteinExistence type="predicted"/>
<reference evidence="2 3" key="1">
    <citation type="journal article" date="2019" name="Nat. Ecol. Evol.">
        <title>Megaphylogeny resolves global patterns of mushroom evolution.</title>
        <authorList>
            <person name="Varga T."/>
            <person name="Krizsan K."/>
            <person name="Foldi C."/>
            <person name="Dima B."/>
            <person name="Sanchez-Garcia M."/>
            <person name="Sanchez-Ramirez S."/>
            <person name="Szollosi G.J."/>
            <person name="Szarkandi J.G."/>
            <person name="Papp V."/>
            <person name="Albert L."/>
            <person name="Andreopoulos W."/>
            <person name="Angelini C."/>
            <person name="Antonin V."/>
            <person name="Barry K.W."/>
            <person name="Bougher N.L."/>
            <person name="Buchanan P."/>
            <person name="Buyck B."/>
            <person name="Bense V."/>
            <person name="Catcheside P."/>
            <person name="Chovatia M."/>
            <person name="Cooper J."/>
            <person name="Damon W."/>
            <person name="Desjardin D."/>
            <person name="Finy P."/>
            <person name="Geml J."/>
            <person name="Haridas S."/>
            <person name="Hughes K."/>
            <person name="Justo A."/>
            <person name="Karasinski D."/>
            <person name="Kautmanova I."/>
            <person name="Kiss B."/>
            <person name="Kocsube S."/>
            <person name="Kotiranta H."/>
            <person name="LaButti K.M."/>
            <person name="Lechner B.E."/>
            <person name="Liimatainen K."/>
            <person name="Lipzen A."/>
            <person name="Lukacs Z."/>
            <person name="Mihaltcheva S."/>
            <person name="Morgado L.N."/>
            <person name="Niskanen T."/>
            <person name="Noordeloos M.E."/>
            <person name="Ohm R.A."/>
            <person name="Ortiz-Santana B."/>
            <person name="Ovrebo C."/>
            <person name="Racz N."/>
            <person name="Riley R."/>
            <person name="Savchenko A."/>
            <person name="Shiryaev A."/>
            <person name="Soop K."/>
            <person name="Spirin V."/>
            <person name="Szebenyi C."/>
            <person name="Tomsovsky M."/>
            <person name="Tulloss R.E."/>
            <person name="Uehling J."/>
            <person name="Grigoriev I.V."/>
            <person name="Vagvolgyi C."/>
            <person name="Papp T."/>
            <person name="Martin F.M."/>
            <person name="Miettinen O."/>
            <person name="Hibbett D.S."/>
            <person name="Nagy L.G."/>
        </authorList>
    </citation>
    <scope>NUCLEOTIDE SEQUENCE [LARGE SCALE GENOMIC DNA]</scope>
    <source>
        <strain evidence="2 3">CBS 309.79</strain>
    </source>
</reference>
<gene>
    <name evidence="2" type="ORF">BDV98DRAFT_558671</name>
</gene>
<name>A0A5C3R3R9_9AGAR</name>
<feature type="transmembrane region" description="Helical" evidence="1">
    <location>
        <begin position="226"/>
        <end position="251"/>
    </location>
</feature>
<evidence type="ECO:0008006" key="4">
    <source>
        <dbReference type="Google" id="ProtNLM"/>
    </source>
</evidence>
<organism evidence="2 3">
    <name type="scientific">Pterulicium gracile</name>
    <dbReference type="NCBI Taxonomy" id="1884261"/>
    <lineage>
        <taxon>Eukaryota</taxon>
        <taxon>Fungi</taxon>
        <taxon>Dikarya</taxon>
        <taxon>Basidiomycota</taxon>
        <taxon>Agaricomycotina</taxon>
        <taxon>Agaricomycetes</taxon>
        <taxon>Agaricomycetidae</taxon>
        <taxon>Agaricales</taxon>
        <taxon>Pleurotineae</taxon>
        <taxon>Pterulaceae</taxon>
        <taxon>Pterulicium</taxon>
    </lineage>
</organism>